<proteinExistence type="predicted"/>
<dbReference type="EMBL" id="HBUF01398019">
    <property type="protein sequence ID" value="CAG6736093.1"/>
    <property type="molecule type" value="Transcribed_RNA"/>
</dbReference>
<protein>
    <recommendedName>
        <fullName evidence="2">Reverse transcriptase domain-containing protein</fullName>
    </recommendedName>
</protein>
<evidence type="ECO:0000256" key="1">
    <source>
        <dbReference type="SAM" id="Phobius"/>
    </source>
</evidence>
<dbReference type="InterPro" id="IPR000477">
    <property type="entry name" value="RT_dom"/>
</dbReference>
<keyword evidence="1" id="KW-1133">Transmembrane helix</keyword>
<sequence length="115" mass="13692">MPSGNKHRMRDNRKVDMLRFADDIAIVTDNENDLQNILHTMINLMTTQFNIKINKKETKILICSRMRMEEDRQRTVSIILEDFIIINMAYLIGTLLEAAWRKWLYLSHSSHENQK</sequence>
<dbReference type="AlphaFoldDB" id="A0A8D9E0C2"/>
<dbReference type="PROSITE" id="PS50878">
    <property type="entry name" value="RT_POL"/>
    <property type="match status" value="1"/>
</dbReference>
<organism evidence="3">
    <name type="scientific">Cacopsylla melanoneura</name>
    <dbReference type="NCBI Taxonomy" id="428564"/>
    <lineage>
        <taxon>Eukaryota</taxon>
        <taxon>Metazoa</taxon>
        <taxon>Ecdysozoa</taxon>
        <taxon>Arthropoda</taxon>
        <taxon>Hexapoda</taxon>
        <taxon>Insecta</taxon>
        <taxon>Pterygota</taxon>
        <taxon>Neoptera</taxon>
        <taxon>Paraneoptera</taxon>
        <taxon>Hemiptera</taxon>
        <taxon>Sternorrhyncha</taxon>
        <taxon>Psylloidea</taxon>
        <taxon>Psyllidae</taxon>
        <taxon>Psyllinae</taxon>
        <taxon>Cacopsylla</taxon>
    </lineage>
</organism>
<feature type="transmembrane region" description="Helical" evidence="1">
    <location>
        <begin position="75"/>
        <end position="96"/>
    </location>
</feature>
<accession>A0A8D9E0C2</accession>
<keyword evidence="1" id="KW-0812">Transmembrane</keyword>
<keyword evidence="1" id="KW-0472">Membrane</keyword>
<reference evidence="3" key="1">
    <citation type="submission" date="2021-05" db="EMBL/GenBank/DDBJ databases">
        <authorList>
            <person name="Alioto T."/>
            <person name="Alioto T."/>
            <person name="Gomez Garrido J."/>
        </authorList>
    </citation>
    <scope>NUCLEOTIDE SEQUENCE</scope>
</reference>
<feature type="domain" description="Reverse transcriptase" evidence="2">
    <location>
        <begin position="1"/>
        <end position="80"/>
    </location>
</feature>
<evidence type="ECO:0000259" key="2">
    <source>
        <dbReference type="PROSITE" id="PS50878"/>
    </source>
</evidence>
<evidence type="ECO:0000313" key="3">
    <source>
        <dbReference type="EMBL" id="CAG6736093.1"/>
    </source>
</evidence>
<name>A0A8D9E0C2_9HEMI</name>